<accession>A0A1E5VKT4</accession>
<dbReference type="AlphaFoldDB" id="A0A1E5VKT4"/>
<evidence type="ECO:0000313" key="3">
    <source>
        <dbReference type="Proteomes" id="UP000095767"/>
    </source>
</evidence>
<proteinExistence type="predicted"/>
<gene>
    <name evidence="2" type="ORF">BAE44_0013265</name>
</gene>
<dbReference type="EMBL" id="LWDX02036560">
    <property type="protein sequence ID" value="OEL25716.1"/>
    <property type="molecule type" value="Genomic_DNA"/>
</dbReference>
<dbReference type="InterPro" id="IPR011333">
    <property type="entry name" value="SKP1/BTB/POZ_sf"/>
</dbReference>
<evidence type="ECO:0000256" key="1">
    <source>
        <dbReference type="ARBA" id="ARBA00004906"/>
    </source>
</evidence>
<sequence>MAASSRHDANKQAGEEGTVVLRCFDGLKVAVPTALAQRRSGLVAAAAGDRVVDVPGNVQGPVVAEVVAYWEGRAAVTGDGGPAFDAAFLAGLRHDALVDLIHAAHHLGDAALFNLFRPRG</sequence>
<name>A0A1E5VKT4_9POAL</name>
<dbReference type="STRING" id="888268.A0A1E5VKT4"/>
<reference evidence="2 3" key="1">
    <citation type="submission" date="2016-09" db="EMBL/GenBank/DDBJ databases">
        <title>The draft genome of Dichanthelium oligosanthes: A C3 panicoid grass species.</title>
        <authorList>
            <person name="Studer A.J."/>
            <person name="Schnable J.C."/>
            <person name="Brutnell T.P."/>
        </authorList>
    </citation>
    <scope>NUCLEOTIDE SEQUENCE [LARGE SCALE GENOMIC DNA]</scope>
    <source>
        <strain evidence="3">cv. Kellogg 1175</strain>
        <tissue evidence="2">Leaf</tissue>
    </source>
</reference>
<evidence type="ECO:0008006" key="4">
    <source>
        <dbReference type="Google" id="ProtNLM"/>
    </source>
</evidence>
<comment type="pathway">
    <text evidence="1">Protein modification; protein ubiquitination.</text>
</comment>
<comment type="caution">
    <text evidence="2">The sequence shown here is derived from an EMBL/GenBank/DDBJ whole genome shotgun (WGS) entry which is preliminary data.</text>
</comment>
<dbReference type="Proteomes" id="UP000095767">
    <property type="component" value="Unassembled WGS sequence"/>
</dbReference>
<protein>
    <recommendedName>
        <fullName evidence="4">SKP1 component POZ domain-containing protein</fullName>
    </recommendedName>
</protein>
<organism evidence="2 3">
    <name type="scientific">Dichanthelium oligosanthes</name>
    <dbReference type="NCBI Taxonomy" id="888268"/>
    <lineage>
        <taxon>Eukaryota</taxon>
        <taxon>Viridiplantae</taxon>
        <taxon>Streptophyta</taxon>
        <taxon>Embryophyta</taxon>
        <taxon>Tracheophyta</taxon>
        <taxon>Spermatophyta</taxon>
        <taxon>Magnoliopsida</taxon>
        <taxon>Liliopsida</taxon>
        <taxon>Poales</taxon>
        <taxon>Poaceae</taxon>
        <taxon>PACMAD clade</taxon>
        <taxon>Panicoideae</taxon>
        <taxon>Panicodae</taxon>
        <taxon>Paniceae</taxon>
        <taxon>Dichantheliinae</taxon>
        <taxon>Dichanthelium</taxon>
    </lineage>
</organism>
<evidence type="ECO:0000313" key="2">
    <source>
        <dbReference type="EMBL" id="OEL25716.1"/>
    </source>
</evidence>
<dbReference type="Gene3D" id="3.30.710.10">
    <property type="entry name" value="Potassium Channel Kv1.1, Chain A"/>
    <property type="match status" value="1"/>
</dbReference>
<keyword evidence="3" id="KW-1185">Reference proteome</keyword>
<dbReference type="OrthoDB" id="656607at2759"/>